<proteinExistence type="predicted"/>
<dbReference type="Proteomes" id="UP001596052">
    <property type="component" value="Unassembled WGS sequence"/>
</dbReference>
<accession>A0ABW0KUK9</accession>
<name>A0ABW0KUK9_9BACT</name>
<gene>
    <name evidence="1" type="ORF">ACFQDI_20065</name>
</gene>
<dbReference type="EMBL" id="JBHSMQ010000008">
    <property type="protein sequence ID" value="MFC5457175.1"/>
    <property type="molecule type" value="Genomic_DNA"/>
</dbReference>
<sequence length="84" mass="9614">MTFTAVLPPNIKLPEEMWLPARVRRHGQSLEISADEPAQATTLPDKQEALKAWLSRCSAQPVSTLSDEDLDDLRWQHLQKKHQL</sequence>
<dbReference type="RefSeq" id="WP_377170184.1">
    <property type="nucleotide sequence ID" value="NZ_JBHSMQ010000008.1"/>
</dbReference>
<evidence type="ECO:0000313" key="2">
    <source>
        <dbReference type="Proteomes" id="UP001596052"/>
    </source>
</evidence>
<keyword evidence="2" id="KW-1185">Reference proteome</keyword>
<organism evidence="1 2">
    <name type="scientific">Prosthecobacter fluviatilis</name>
    <dbReference type="NCBI Taxonomy" id="445931"/>
    <lineage>
        <taxon>Bacteria</taxon>
        <taxon>Pseudomonadati</taxon>
        <taxon>Verrucomicrobiota</taxon>
        <taxon>Verrucomicrobiia</taxon>
        <taxon>Verrucomicrobiales</taxon>
        <taxon>Verrucomicrobiaceae</taxon>
        <taxon>Prosthecobacter</taxon>
    </lineage>
</organism>
<reference evidence="2" key="1">
    <citation type="journal article" date="2019" name="Int. J. Syst. Evol. Microbiol.">
        <title>The Global Catalogue of Microorganisms (GCM) 10K type strain sequencing project: providing services to taxonomists for standard genome sequencing and annotation.</title>
        <authorList>
            <consortium name="The Broad Institute Genomics Platform"/>
            <consortium name="The Broad Institute Genome Sequencing Center for Infectious Disease"/>
            <person name="Wu L."/>
            <person name="Ma J."/>
        </authorList>
    </citation>
    <scope>NUCLEOTIDE SEQUENCE [LARGE SCALE GENOMIC DNA]</scope>
    <source>
        <strain evidence="2">CGMCC 4.1469</strain>
    </source>
</reference>
<comment type="caution">
    <text evidence="1">The sequence shown here is derived from an EMBL/GenBank/DDBJ whole genome shotgun (WGS) entry which is preliminary data.</text>
</comment>
<protein>
    <submittedName>
        <fullName evidence="1">Uncharacterized protein</fullName>
    </submittedName>
</protein>
<evidence type="ECO:0000313" key="1">
    <source>
        <dbReference type="EMBL" id="MFC5457175.1"/>
    </source>
</evidence>